<organism evidence="3 4">
    <name type="scientific">Aeoliella straminimaris</name>
    <dbReference type="NCBI Taxonomy" id="2954799"/>
    <lineage>
        <taxon>Bacteria</taxon>
        <taxon>Pseudomonadati</taxon>
        <taxon>Planctomycetota</taxon>
        <taxon>Planctomycetia</taxon>
        <taxon>Pirellulales</taxon>
        <taxon>Lacipirellulaceae</taxon>
        <taxon>Aeoliella</taxon>
    </lineage>
</organism>
<dbReference type="Proteomes" id="UP001155241">
    <property type="component" value="Unassembled WGS sequence"/>
</dbReference>
<feature type="chain" id="PRO_5040976957" evidence="2">
    <location>
        <begin position="27"/>
        <end position="332"/>
    </location>
</feature>
<protein>
    <submittedName>
        <fullName evidence="3">PmoA family protein</fullName>
    </submittedName>
</protein>
<comment type="caution">
    <text evidence="3">The sequence shown here is derived from an EMBL/GenBank/DDBJ whole genome shotgun (WGS) entry which is preliminary data.</text>
</comment>
<dbReference type="AlphaFoldDB" id="A0A9X2FA38"/>
<reference evidence="3" key="1">
    <citation type="submission" date="2022-06" db="EMBL/GenBank/DDBJ databases">
        <title>Aeoliella straminimaris, a novel planctomycete from sediments.</title>
        <authorList>
            <person name="Vitorino I.R."/>
            <person name="Lage O.M."/>
        </authorList>
    </citation>
    <scope>NUCLEOTIDE SEQUENCE</scope>
    <source>
        <strain evidence="3">ICT_H6.2</strain>
    </source>
</reference>
<dbReference type="EMBL" id="JAMXLR010000004">
    <property type="protein sequence ID" value="MCO6042514.1"/>
    <property type="molecule type" value="Genomic_DNA"/>
</dbReference>
<gene>
    <name evidence="3" type="ORF">NG895_01205</name>
</gene>
<evidence type="ECO:0000256" key="2">
    <source>
        <dbReference type="SAM" id="SignalP"/>
    </source>
</evidence>
<name>A0A9X2FA38_9BACT</name>
<evidence type="ECO:0000313" key="3">
    <source>
        <dbReference type="EMBL" id="MCO6042514.1"/>
    </source>
</evidence>
<dbReference type="RefSeq" id="WP_252850616.1">
    <property type="nucleotide sequence ID" value="NZ_JAMXLR010000004.1"/>
</dbReference>
<sequence>MNITSCVRSLALIPLSMVLVTTTSRAEDSAGYSWNNNESQHYAELSFDGSPLVRYMYAPLDESSDAKRAETYKPYLHVYSPDGSQIITKGPGGLYPHHRGIYFGFNKITYGDGKRCDTWHCTNGAYEQNESIDSIDADDDSGTLETTISWHGKGGELFANESRKQTISKTGDMTQIDFESQLECADGIDKIHLDGDPQHAGVQFRASQKVADETAKQTYYVRTDGKGKPGETRNWNHTKKDDPVNGETTNRPWLAMSVVIDGARYTVLYLDHPDNPKPAHYSERDYGRFGSYFVTDVTPDKPLDVKYRYFIKPGEMTVDECQKLHDEFVGQR</sequence>
<dbReference type="Pfam" id="PF14100">
    <property type="entry name" value="DUF6807"/>
    <property type="match status" value="1"/>
</dbReference>
<evidence type="ECO:0000313" key="4">
    <source>
        <dbReference type="Proteomes" id="UP001155241"/>
    </source>
</evidence>
<accession>A0A9X2FA38</accession>
<proteinExistence type="predicted"/>
<keyword evidence="4" id="KW-1185">Reference proteome</keyword>
<dbReference type="InterPro" id="IPR029475">
    <property type="entry name" value="DUF6807"/>
</dbReference>
<evidence type="ECO:0000256" key="1">
    <source>
        <dbReference type="SAM" id="MobiDB-lite"/>
    </source>
</evidence>
<keyword evidence="2" id="KW-0732">Signal</keyword>
<feature type="region of interest" description="Disordered" evidence="1">
    <location>
        <begin position="218"/>
        <end position="248"/>
    </location>
</feature>
<feature type="signal peptide" evidence="2">
    <location>
        <begin position="1"/>
        <end position="26"/>
    </location>
</feature>